<dbReference type="SMART" id="SM00014">
    <property type="entry name" value="acidPPc"/>
    <property type="match status" value="1"/>
</dbReference>
<feature type="transmembrane region" description="Helical" evidence="4">
    <location>
        <begin position="21"/>
        <end position="43"/>
    </location>
</feature>
<evidence type="ECO:0000313" key="7">
    <source>
        <dbReference type="Proteomes" id="UP000027997"/>
    </source>
</evidence>
<accession>A0A081KFL4</accession>
<dbReference type="SUPFAM" id="SSF48317">
    <property type="entry name" value="Acid phosphatase/Vanadium-dependent haloperoxidase"/>
    <property type="match status" value="1"/>
</dbReference>
<keyword evidence="4" id="KW-1133">Transmembrane helix</keyword>
<dbReference type="EMBL" id="JOJP01000001">
    <property type="protein sequence ID" value="KEI72940.1"/>
    <property type="molecule type" value="Genomic_DNA"/>
</dbReference>
<evidence type="ECO:0000256" key="3">
    <source>
        <dbReference type="ARBA" id="ARBA00047594"/>
    </source>
</evidence>
<dbReference type="CDD" id="cd01610">
    <property type="entry name" value="PAP2_like"/>
    <property type="match status" value="1"/>
</dbReference>
<feature type="transmembrane region" description="Helical" evidence="4">
    <location>
        <begin position="244"/>
        <end position="264"/>
    </location>
</feature>
<evidence type="ECO:0000256" key="4">
    <source>
        <dbReference type="SAM" id="Phobius"/>
    </source>
</evidence>
<dbReference type="PANTHER" id="PTHR14969">
    <property type="entry name" value="SPHINGOSINE-1-PHOSPHATE PHOSPHOHYDROLASE"/>
    <property type="match status" value="1"/>
</dbReference>
<dbReference type="PANTHER" id="PTHR14969:SF13">
    <property type="entry name" value="AT30094P"/>
    <property type="match status" value="1"/>
</dbReference>
<feature type="transmembrane region" description="Helical" evidence="4">
    <location>
        <begin position="276"/>
        <end position="300"/>
    </location>
</feature>
<feature type="domain" description="Phosphatidic acid phosphatase type 2/haloperoxidase" evidence="5">
    <location>
        <begin position="48"/>
        <end position="159"/>
    </location>
</feature>
<feature type="transmembrane region" description="Helical" evidence="4">
    <location>
        <begin position="214"/>
        <end position="232"/>
    </location>
</feature>
<proteinExistence type="predicted"/>
<feature type="transmembrane region" description="Helical" evidence="4">
    <location>
        <begin position="142"/>
        <end position="161"/>
    </location>
</feature>
<dbReference type="RefSeq" id="WP_020581638.1">
    <property type="nucleotide sequence ID" value="NZ_JOJP01000001.1"/>
</dbReference>
<dbReference type="InterPro" id="IPR000326">
    <property type="entry name" value="PAP2/HPO"/>
</dbReference>
<evidence type="ECO:0000259" key="5">
    <source>
        <dbReference type="SMART" id="SM00014"/>
    </source>
</evidence>
<feature type="transmembrane region" description="Helical" evidence="4">
    <location>
        <begin position="117"/>
        <end position="136"/>
    </location>
</feature>
<reference evidence="6 7" key="1">
    <citation type="submission" date="2014-06" db="EMBL/GenBank/DDBJ databases">
        <title>Whole Genome Sequences of Three Symbiotic Endozoicomonas Bacteria.</title>
        <authorList>
            <person name="Neave M.J."/>
            <person name="Apprill A."/>
            <person name="Voolstra C.R."/>
        </authorList>
    </citation>
    <scope>NUCLEOTIDE SEQUENCE [LARGE SCALE GENOMIC DNA]</scope>
    <source>
        <strain evidence="6 7">DSM 22380</strain>
    </source>
</reference>
<sequence>MLDPAQLIAETQAILAPMDTWFRWLSTTGYSGGYLFICAVLYWSGYTVLGARLACTTLFSTLIFGGCRQLFNSPRPYFEHPELFNNWEENRWGMPSGHSQNAVVFWGWAFLSIRSTLFRLIALILIALIMLSRLYLGVHYPSQIFVGLLIGLAIIIISYHYETRFLQWLMSLQTRLQVTSILFITSSPWLLTLVTHELLSIGPGNGSTLPYQKLSFYTGLLLGTATATLVANTHTRITQLSPSWKLIGTRTIPGMLTVLVIWPIRLELPLDVNHHFAAYLLLWLQGIGISLWVCLIWPLLHYHLLGQRYQKNGQEPA</sequence>
<evidence type="ECO:0000256" key="2">
    <source>
        <dbReference type="ARBA" id="ARBA00032707"/>
    </source>
</evidence>
<keyword evidence="4" id="KW-0812">Transmembrane</keyword>
<comment type="catalytic activity">
    <reaction evidence="3">
        <text>di-trans,octa-cis-undecaprenyl diphosphate + H2O = di-trans,octa-cis-undecaprenyl phosphate + phosphate + H(+)</text>
        <dbReference type="Rhea" id="RHEA:28094"/>
        <dbReference type="ChEBI" id="CHEBI:15377"/>
        <dbReference type="ChEBI" id="CHEBI:15378"/>
        <dbReference type="ChEBI" id="CHEBI:43474"/>
        <dbReference type="ChEBI" id="CHEBI:58405"/>
        <dbReference type="ChEBI" id="CHEBI:60392"/>
        <dbReference type="EC" id="3.6.1.27"/>
    </reaction>
</comment>
<name>A0A081KFL4_9GAMM</name>
<dbReference type="Pfam" id="PF01569">
    <property type="entry name" value="PAP2"/>
    <property type="match status" value="1"/>
</dbReference>
<dbReference type="STRING" id="305900.GV64_21410"/>
<protein>
    <recommendedName>
        <fullName evidence="1">undecaprenyl-diphosphate phosphatase</fullName>
        <ecNumber evidence="1">3.6.1.27</ecNumber>
    </recommendedName>
    <alternativeName>
        <fullName evidence="2">Undecaprenyl pyrophosphate phosphatase</fullName>
    </alternativeName>
</protein>
<dbReference type="eggNOG" id="COG0671">
    <property type="taxonomic scope" value="Bacteria"/>
</dbReference>
<feature type="transmembrane region" description="Helical" evidence="4">
    <location>
        <begin position="49"/>
        <end position="67"/>
    </location>
</feature>
<keyword evidence="7" id="KW-1185">Reference proteome</keyword>
<dbReference type="GO" id="GO:0050380">
    <property type="term" value="F:undecaprenyl-diphosphatase activity"/>
    <property type="evidence" value="ECO:0007669"/>
    <property type="project" value="UniProtKB-EC"/>
</dbReference>
<dbReference type="InterPro" id="IPR036938">
    <property type="entry name" value="PAP2/HPO_sf"/>
</dbReference>
<evidence type="ECO:0000256" key="1">
    <source>
        <dbReference type="ARBA" id="ARBA00012374"/>
    </source>
</evidence>
<gene>
    <name evidence="6" type="ORF">GV64_21410</name>
</gene>
<dbReference type="Gene3D" id="1.20.144.10">
    <property type="entry name" value="Phosphatidic acid phosphatase type 2/haloperoxidase"/>
    <property type="match status" value="1"/>
</dbReference>
<dbReference type="Proteomes" id="UP000027997">
    <property type="component" value="Unassembled WGS sequence"/>
</dbReference>
<comment type="caution">
    <text evidence="6">The sequence shown here is derived from an EMBL/GenBank/DDBJ whole genome shotgun (WGS) entry which is preliminary data.</text>
</comment>
<evidence type="ECO:0000313" key="6">
    <source>
        <dbReference type="EMBL" id="KEI72940.1"/>
    </source>
</evidence>
<dbReference type="EC" id="3.6.1.27" evidence="1"/>
<dbReference type="AlphaFoldDB" id="A0A081KFL4"/>
<organism evidence="6 7">
    <name type="scientific">Endozoicomonas elysicola</name>
    <dbReference type="NCBI Taxonomy" id="305900"/>
    <lineage>
        <taxon>Bacteria</taxon>
        <taxon>Pseudomonadati</taxon>
        <taxon>Pseudomonadota</taxon>
        <taxon>Gammaproteobacteria</taxon>
        <taxon>Oceanospirillales</taxon>
        <taxon>Endozoicomonadaceae</taxon>
        <taxon>Endozoicomonas</taxon>
    </lineage>
</organism>
<keyword evidence="4" id="KW-0472">Membrane</keyword>